<evidence type="ECO:0000313" key="9">
    <source>
        <dbReference type="Proteomes" id="UP001458880"/>
    </source>
</evidence>
<dbReference type="InterPro" id="IPR001314">
    <property type="entry name" value="Peptidase_S1A"/>
</dbReference>
<sequence>MDFLPAALFVLLLSISAIKADNTVMIERVQSDMLYPRQLQSRVTDGALAKSTQFPYQAKIYRKYYSYYTELICGATIIHPQYALTAAQCVYERSASEIWLIMGDSRADCCSAYDVYRIIVRDPYYEWNGPNDIALLQVYGDMYFHEQLSAIPYISGIYQPDIVNATGYGWPWYAGNVATSLQYVTLTTTTNAVCAEHWGSRITSDKICTLRTNGKGTCGRDAGGPLVYHGLLIGVIGWTQEDCDTTAPDVHTRVAPYANWISNIISGRYGGRCTDRY</sequence>
<organism evidence="8 9">
    <name type="scientific">Popillia japonica</name>
    <name type="common">Japanese beetle</name>
    <dbReference type="NCBI Taxonomy" id="7064"/>
    <lineage>
        <taxon>Eukaryota</taxon>
        <taxon>Metazoa</taxon>
        <taxon>Ecdysozoa</taxon>
        <taxon>Arthropoda</taxon>
        <taxon>Hexapoda</taxon>
        <taxon>Insecta</taxon>
        <taxon>Pterygota</taxon>
        <taxon>Neoptera</taxon>
        <taxon>Endopterygota</taxon>
        <taxon>Coleoptera</taxon>
        <taxon>Polyphaga</taxon>
        <taxon>Scarabaeiformia</taxon>
        <taxon>Scarabaeidae</taxon>
        <taxon>Rutelinae</taxon>
        <taxon>Popillia</taxon>
    </lineage>
</organism>
<dbReference type="Gene3D" id="2.40.10.10">
    <property type="entry name" value="Trypsin-like serine proteases"/>
    <property type="match status" value="1"/>
</dbReference>
<dbReference type="PANTHER" id="PTHR24276">
    <property type="entry name" value="POLYSERASE-RELATED"/>
    <property type="match status" value="1"/>
</dbReference>
<dbReference type="Pfam" id="PF00089">
    <property type="entry name" value="Trypsin"/>
    <property type="match status" value="1"/>
</dbReference>
<comment type="caution">
    <text evidence="8">The sequence shown here is derived from an EMBL/GenBank/DDBJ whole genome shotgun (WGS) entry which is preliminary data.</text>
</comment>
<evidence type="ECO:0000256" key="4">
    <source>
        <dbReference type="ARBA" id="ARBA00022825"/>
    </source>
</evidence>
<proteinExistence type="inferred from homology"/>
<dbReference type="PROSITE" id="PS50240">
    <property type="entry name" value="TRYPSIN_DOM"/>
    <property type="match status" value="1"/>
</dbReference>
<dbReference type="PRINTS" id="PR00722">
    <property type="entry name" value="CHYMOTRYPSIN"/>
</dbReference>
<evidence type="ECO:0000256" key="6">
    <source>
        <dbReference type="SAM" id="SignalP"/>
    </source>
</evidence>
<feature type="chain" id="PRO_5043519848" evidence="6">
    <location>
        <begin position="21"/>
        <end position="277"/>
    </location>
</feature>
<reference evidence="8 9" key="1">
    <citation type="journal article" date="2024" name="BMC Genomics">
        <title>De novo assembly and annotation of Popillia japonica's genome with initial clues to its potential as an invasive pest.</title>
        <authorList>
            <person name="Cucini C."/>
            <person name="Boschi S."/>
            <person name="Funari R."/>
            <person name="Cardaioli E."/>
            <person name="Iannotti N."/>
            <person name="Marturano G."/>
            <person name="Paoli F."/>
            <person name="Bruttini M."/>
            <person name="Carapelli A."/>
            <person name="Frati F."/>
            <person name="Nardi F."/>
        </authorList>
    </citation>
    <scope>NUCLEOTIDE SEQUENCE [LARGE SCALE GENOMIC DNA]</scope>
    <source>
        <strain evidence="8">DMR45628</strain>
    </source>
</reference>
<accession>A0AAW1NKH5</accession>
<dbReference type="PANTHER" id="PTHR24276:SF91">
    <property type="entry name" value="AT26814P-RELATED"/>
    <property type="match status" value="1"/>
</dbReference>
<dbReference type="AlphaFoldDB" id="A0AAW1NKH5"/>
<evidence type="ECO:0000259" key="7">
    <source>
        <dbReference type="PROSITE" id="PS50240"/>
    </source>
</evidence>
<feature type="domain" description="Peptidase S1" evidence="7">
    <location>
        <begin position="43"/>
        <end position="266"/>
    </location>
</feature>
<evidence type="ECO:0000256" key="3">
    <source>
        <dbReference type="ARBA" id="ARBA00022801"/>
    </source>
</evidence>
<evidence type="ECO:0000256" key="1">
    <source>
        <dbReference type="ARBA" id="ARBA00007664"/>
    </source>
</evidence>
<dbReference type="InterPro" id="IPR009003">
    <property type="entry name" value="Peptidase_S1_PA"/>
</dbReference>
<keyword evidence="6" id="KW-0732">Signal</keyword>
<protein>
    <submittedName>
        <fullName evidence="8">Trypsin</fullName>
    </submittedName>
</protein>
<dbReference type="GO" id="GO:0006508">
    <property type="term" value="P:proteolysis"/>
    <property type="evidence" value="ECO:0007669"/>
    <property type="project" value="UniProtKB-KW"/>
</dbReference>
<keyword evidence="2" id="KW-0645">Protease</keyword>
<dbReference type="Proteomes" id="UP001458880">
    <property type="component" value="Unassembled WGS sequence"/>
</dbReference>
<name>A0AAW1NKH5_POPJA</name>
<dbReference type="InterPro" id="IPR001254">
    <property type="entry name" value="Trypsin_dom"/>
</dbReference>
<dbReference type="SMART" id="SM00020">
    <property type="entry name" value="Tryp_SPc"/>
    <property type="match status" value="1"/>
</dbReference>
<dbReference type="SUPFAM" id="SSF50494">
    <property type="entry name" value="Trypsin-like serine proteases"/>
    <property type="match status" value="1"/>
</dbReference>
<evidence type="ECO:0000313" key="8">
    <source>
        <dbReference type="EMBL" id="KAK9758487.1"/>
    </source>
</evidence>
<keyword evidence="3" id="KW-0378">Hydrolase</keyword>
<keyword evidence="5" id="KW-1015">Disulfide bond</keyword>
<dbReference type="EMBL" id="JASPKY010000003">
    <property type="protein sequence ID" value="KAK9758487.1"/>
    <property type="molecule type" value="Genomic_DNA"/>
</dbReference>
<dbReference type="GO" id="GO:0004252">
    <property type="term" value="F:serine-type endopeptidase activity"/>
    <property type="evidence" value="ECO:0007669"/>
    <property type="project" value="InterPro"/>
</dbReference>
<evidence type="ECO:0000256" key="5">
    <source>
        <dbReference type="ARBA" id="ARBA00023157"/>
    </source>
</evidence>
<comment type="similarity">
    <text evidence="1">Belongs to the peptidase S1 family.</text>
</comment>
<keyword evidence="4" id="KW-0720">Serine protease</keyword>
<evidence type="ECO:0000256" key="2">
    <source>
        <dbReference type="ARBA" id="ARBA00022670"/>
    </source>
</evidence>
<feature type="signal peptide" evidence="6">
    <location>
        <begin position="1"/>
        <end position="20"/>
    </location>
</feature>
<dbReference type="CDD" id="cd00190">
    <property type="entry name" value="Tryp_SPc"/>
    <property type="match status" value="1"/>
</dbReference>
<dbReference type="InterPro" id="IPR043504">
    <property type="entry name" value="Peptidase_S1_PA_chymotrypsin"/>
</dbReference>
<keyword evidence="9" id="KW-1185">Reference proteome</keyword>
<gene>
    <name evidence="8" type="ORF">QE152_g739</name>
</gene>
<dbReference type="InterPro" id="IPR050430">
    <property type="entry name" value="Peptidase_S1"/>
</dbReference>